<dbReference type="Pfam" id="PF21205">
    <property type="entry name" value="Rep3_C"/>
    <property type="match status" value="1"/>
</dbReference>
<protein>
    <submittedName>
        <fullName evidence="3">RepB family plasmid replication initiator protein</fullName>
    </submittedName>
</protein>
<dbReference type="Proteomes" id="UP000638311">
    <property type="component" value="Unassembled WGS sequence"/>
</dbReference>
<proteinExistence type="inferred from homology"/>
<reference evidence="3" key="1">
    <citation type="journal article" date="2019" name="Nat. Med.">
        <title>A library of human gut bacterial isolates paired with longitudinal multiomics data enables mechanistic microbiome research.</title>
        <authorList>
            <person name="Poyet M."/>
            <person name="Groussin M."/>
            <person name="Gibbons S.M."/>
            <person name="Avila-Pacheco J."/>
            <person name="Jiang X."/>
            <person name="Kearney S.M."/>
            <person name="Perrotta A.R."/>
            <person name="Berdy B."/>
            <person name="Zhao S."/>
            <person name="Lieberman T.D."/>
            <person name="Swanson P.K."/>
            <person name="Smith M."/>
            <person name="Roesemann S."/>
            <person name="Alexander J.E."/>
            <person name="Rich S.A."/>
            <person name="Livny J."/>
            <person name="Vlamakis H."/>
            <person name="Clish C."/>
            <person name="Bullock K."/>
            <person name="Deik A."/>
            <person name="Scott J."/>
            <person name="Pierce K.A."/>
            <person name="Xavier R.J."/>
            <person name="Alm E.J."/>
        </authorList>
    </citation>
    <scope>NUCLEOTIDE SEQUENCE</scope>
    <source>
        <strain evidence="3">BIOML-A409</strain>
    </source>
</reference>
<evidence type="ECO:0000259" key="2">
    <source>
        <dbReference type="Pfam" id="PF01051"/>
    </source>
</evidence>
<name>A0A6B1XBP4_BIFLN</name>
<sequence length="251" mass="28646">MEENKKAQKAVSGLLSRQDYLVVQGNDLAKSFGGLKSFEQRVLDYCFSFVSENDTADKMYEVSVLEVIRHFGLSASGNSYQRVAKALKTLNENTALYLPKTLPSGERGILMTQLFDTLFFGEAGTVQFRFSPNAAPLVFDLKKNFYSFHLQELARIHGKYGLILLKLWESYRHGHEYTTTITGSTEDWQGWFLGKEKRVTAGRFYTNVLKRATEELEEKLDAECTLMSYKKGRKIVSYELTIIDKSKLVNP</sequence>
<evidence type="ECO:0000256" key="1">
    <source>
        <dbReference type="ARBA" id="ARBA00038283"/>
    </source>
</evidence>
<dbReference type="InterPro" id="IPR036388">
    <property type="entry name" value="WH-like_DNA-bd_sf"/>
</dbReference>
<dbReference type="InterPro" id="IPR000525">
    <property type="entry name" value="Initiator_Rep_WH1"/>
</dbReference>
<evidence type="ECO:0000313" key="4">
    <source>
        <dbReference type="Proteomes" id="UP000638311"/>
    </source>
</evidence>
<dbReference type="InterPro" id="IPR036390">
    <property type="entry name" value="WH_DNA-bd_sf"/>
</dbReference>
<dbReference type="Pfam" id="PF01051">
    <property type="entry name" value="Rep3_N"/>
    <property type="match status" value="1"/>
</dbReference>
<feature type="domain" description="Initiator Rep protein WH1" evidence="2">
    <location>
        <begin position="22"/>
        <end position="168"/>
    </location>
</feature>
<comment type="similarity">
    <text evidence="1">Belongs to the initiator RepB protein family.</text>
</comment>
<comment type="caution">
    <text evidence="3">The sequence shown here is derived from an EMBL/GenBank/DDBJ whole genome shotgun (WGS) entry which is preliminary data.</text>
</comment>
<organism evidence="3 4">
    <name type="scientific">Bifidobacterium longum</name>
    <dbReference type="NCBI Taxonomy" id="216816"/>
    <lineage>
        <taxon>Bacteria</taxon>
        <taxon>Bacillati</taxon>
        <taxon>Actinomycetota</taxon>
        <taxon>Actinomycetes</taxon>
        <taxon>Bifidobacteriales</taxon>
        <taxon>Bifidobacteriaceae</taxon>
        <taxon>Bifidobacterium</taxon>
    </lineage>
</organism>
<dbReference type="GO" id="GO:0006270">
    <property type="term" value="P:DNA replication initiation"/>
    <property type="evidence" value="ECO:0007669"/>
    <property type="project" value="InterPro"/>
</dbReference>
<dbReference type="Gene3D" id="1.10.10.10">
    <property type="entry name" value="Winged helix-like DNA-binding domain superfamily/Winged helix DNA-binding domain"/>
    <property type="match status" value="2"/>
</dbReference>
<accession>A0A6B1XBP4</accession>
<evidence type="ECO:0000313" key="3">
    <source>
        <dbReference type="EMBL" id="MZU09404.1"/>
    </source>
</evidence>
<dbReference type="SUPFAM" id="SSF46785">
    <property type="entry name" value="Winged helix' DNA-binding domain"/>
    <property type="match status" value="2"/>
</dbReference>
<dbReference type="AlphaFoldDB" id="A0A6B1XBP4"/>
<gene>
    <name evidence="3" type="ORF">GUA24_10695</name>
</gene>
<dbReference type="EMBL" id="WXDR01000048">
    <property type="protein sequence ID" value="MZU09404.1"/>
    <property type="molecule type" value="Genomic_DNA"/>
</dbReference>
<dbReference type="GO" id="GO:0003887">
    <property type="term" value="F:DNA-directed DNA polymerase activity"/>
    <property type="evidence" value="ECO:0007669"/>
    <property type="project" value="InterPro"/>
</dbReference>